<proteinExistence type="predicted"/>
<feature type="region of interest" description="Disordered" evidence="1">
    <location>
        <begin position="19"/>
        <end position="118"/>
    </location>
</feature>
<gene>
    <name evidence="2" type="ORF">CLV63_1185</name>
</gene>
<reference evidence="2 3" key="1">
    <citation type="submission" date="2018-03" db="EMBL/GenBank/DDBJ databases">
        <title>Genomic Encyclopedia of Archaeal and Bacterial Type Strains, Phase II (KMG-II): from individual species to whole genera.</title>
        <authorList>
            <person name="Goeker M."/>
        </authorList>
    </citation>
    <scope>NUCLEOTIDE SEQUENCE [LARGE SCALE GENOMIC DNA]</scope>
    <source>
        <strain evidence="2 3">DSM 45312</strain>
    </source>
</reference>
<sequence length="348" mass="35735">MAAVTAGVVMWAAQGCVQELQGGPEGPSTTAPSSDPGEDPGSPGGSASPSRAPSGEPDGPGGSGGGDGGSDGNGGGNGSGQGGGKGGDSGAGSGGGGRVDGDPDTEIDVPGSEPGKPADLVAVIEKAVLTRATANFDATASLNGMRRAEASGGYAFRSEERVDFAVDLDMRARGGGDYSARAVAEDSAFYLKPPTTEDMPKGKSWVRRSRADFEDPPEPRALYAEVIRAVSGIRDWSMIAGASDLVPAGPRTVEGVRGRGYRAEFPVVEGMGHVSGKGGAWRVLQDLYAQGVRDIAFTVWVDDDYLPVAVLVQMDTDEGPGHVDLRFSDWGDDITLPVPAKRDVWRRS</sequence>
<evidence type="ECO:0000256" key="1">
    <source>
        <dbReference type="SAM" id="MobiDB-lite"/>
    </source>
</evidence>
<organism evidence="2 3">
    <name type="scientific">Murinocardiopsis flavida</name>
    <dbReference type="NCBI Taxonomy" id="645275"/>
    <lineage>
        <taxon>Bacteria</taxon>
        <taxon>Bacillati</taxon>
        <taxon>Actinomycetota</taxon>
        <taxon>Actinomycetes</taxon>
        <taxon>Streptosporangiales</taxon>
        <taxon>Nocardiopsidaceae</taxon>
        <taxon>Murinocardiopsis</taxon>
    </lineage>
</organism>
<evidence type="ECO:0000313" key="3">
    <source>
        <dbReference type="Proteomes" id="UP000240542"/>
    </source>
</evidence>
<protein>
    <recommendedName>
        <fullName evidence="4">Lipoprotein</fullName>
    </recommendedName>
</protein>
<dbReference type="Gene3D" id="2.50.20.20">
    <property type="match status" value="1"/>
</dbReference>
<feature type="compositionally biased region" description="Low complexity" evidence="1">
    <location>
        <begin position="32"/>
        <end position="57"/>
    </location>
</feature>
<dbReference type="SUPFAM" id="SSF89392">
    <property type="entry name" value="Prokaryotic lipoproteins and lipoprotein localization factors"/>
    <property type="match status" value="1"/>
</dbReference>
<comment type="caution">
    <text evidence="2">The sequence shown here is derived from an EMBL/GenBank/DDBJ whole genome shotgun (WGS) entry which is preliminary data.</text>
</comment>
<evidence type="ECO:0008006" key="4">
    <source>
        <dbReference type="Google" id="ProtNLM"/>
    </source>
</evidence>
<dbReference type="EMBL" id="PYGA01000018">
    <property type="protein sequence ID" value="PSK92249.1"/>
    <property type="molecule type" value="Genomic_DNA"/>
</dbReference>
<accession>A0A2P8D4X9</accession>
<dbReference type="InterPro" id="IPR029046">
    <property type="entry name" value="LolA/LolB/LppX"/>
</dbReference>
<feature type="compositionally biased region" description="Gly residues" evidence="1">
    <location>
        <begin position="58"/>
        <end position="98"/>
    </location>
</feature>
<dbReference type="Proteomes" id="UP000240542">
    <property type="component" value="Unassembled WGS sequence"/>
</dbReference>
<dbReference type="AlphaFoldDB" id="A0A2P8D4X9"/>
<keyword evidence="3" id="KW-1185">Reference proteome</keyword>
<evidence type="ECO:0000313" key="2">
    <source>
        <dbReference type="EMBL" id="PSK92249.1"/>
    </source>
</evidence>
<name>A0A2P8D4X9_9ACTN</name>